<reference evidence="1" key="1">
    <citation type="submission" date="2023-11" db="EMBL/GenBank/DDBJ databases">
        <title>Genome assemblies of two species of porcelain crab, Petrolisthes cinctipes and Petrolisthes manimaculis (Anomura: Porcellanidae).</title>
        <authorList>
            <person name="Angst P."/>
        </authorList>
    </citation>
    <scope>NUCLEOTIDE SEQUENCE</scope>
    <source>
        <strain evidence="1">PB745_02</strain>
        <tissue evidence="1">Gill</tissue>
    </source>
</reference>
<comment type="caution">
    <text evidence="1">The sequence shown here is derived from an EMBL/GenBank/DDBJ whole genome shotgun (WGS) entry which is preliminary data.</text>
</comment>
<name>A0AAE1TR00_9EUCA</name>
<sequence length="123" mass="13850">MKEVRAPMALPPYSSSFSEQLRECESAAGWLGSPPSITPIPCCLLPPSQTPTDTHPCLLEHRTFTRAAHTRHTHSYYRHHFAFIVIIDCMAYLSHGGVSTFTEVCNHTKITRVCSLRLRVKRG</sequence>
<keyword evidence="2" id="KW-1185">Reference proteome</keyword>
<organism evidence="1 2">
    <name type="scientific">Petrolisthes manimaculis</name>
    <dbReference type="NCBI Taxonomy" id="1843537"/>
    <lineage>
        <taxon>Eukaryota</taxon>
        <taxon>Metazoa</taxon>
        <taxon>Ecdysozoa</taxon>
        <taxon>Arthropoda</taxon>
        <taxon>Crustacea</taxon>
        <taxon>Multicrustacea</taxon>
        <taxon>Malacostraca</taxon>
        <taxon>Eumalacostraca</taxon>
        <taxon>Eucarida</taxon>
        <taxon>Decapoda</taxon>
        <taxon>Pleocyemata</taxon>
        <taxon>Anomura</taxon>
        <taxon>Galatheoidea</taxon>
        <taxon>Porcellanidae</taxon>
        <taxon>Petrolisthes</taxon>
    </lineage>
</organism>
<protein>
    <submittedName>
        <fullName evidence="1">Uncharacterized protein</fullName>
    </submittedName>
</protein>
<evidence type="ECO:0000313" key="2">
    <source>
        <dbReference type="Proteomes" id="UP001292094"/>
    </source>
</evidence>
<evidence type="ECO:0000313" key="1">
    <source>
        <dbReference type="EMBL" id="KAK4294482.1"/>
    </source>
</evidence>
<dbReference type="AlphaFoldDB" id="A0AAE1TR00"/>
<accession>A0AAE1TR00</accession>
<proteinExistence type="predicted"/>
<dbReference type="EMBL" id="JAWZYT010004278">
    <property type="protein sequence ID" value="KAK4294482.1"/>
    <property type="molecule type" value="Genomic_DNA"/>
</dbReference>
<gene>
    <name evidence="1" type="ORF">Pmani_032898</name>
</gene>
<dbReference type="Proteomes" id="UP001292094">
    <property type="component" value="Unassembled WGS sequence"/>
</dbReference>